<dbReference type="Proteomes" id="UP000327157">
    <property type="component" value="Chromosome 2"/>
</dbReference>
<dbReference type="GO" id="GO:0003743">
    <property type="term" value="F:translation initiation factor activity"/>
    <property type="evidence" value="ECO:0007669"/>
    <property type="project" value="UniProtKB-KW"/>
</dbReference>
<reference evidence="1 2" key="3">
    <citation type="submission" date="2019-11" db="EMBL/GenBank/DDBJ databases">
        <title>A de novo genome assembly of a pear dwarfing rootstock.</title>
        <authorList>
            <person name="Wang F."/>
            <person name="Wang J."/>
            <person name="Li S."/>
            <person name="Zhang Y."/>
            <person name="Fang M."/>
            <person name="Ma L."/>
            <person name="Zhao Y."/>
            <person name="Jiang S."/>
        </authorList>
    </citation>
    <scope>NUCLEOTIDE SEQUENCE [LARGE SCALE GENOMIC DNA]</scope>
    <source>
        <strain evidence="1">S2</strain>
        <tissue evidence="1">Leaf</tissue>
    </source>
</reference>
<reference evidence="1 2" key="1">
    <citation type="submission" date="2019-09" db="EMBL/GenBank/DDBJ databases">
        <authorList>
            <person name="Ou C."/>
        </authorList>
    </citation>
    <scope>NUCLEOTIDE SEQUENCE [LARGE SCALE GENOMIC DNA]</scope>
    <source>
        <strain evidence="1">S2</strain>
        <tissue evidence="1">Leaf</tissue>
    </source>
</reference>
<reference evidence="2" key="2">
    <citation type="submission" date="2019-10" db="EMBL/GenBank/DDBJ databases">
        <title>A de novo genome assembly of a pear dwarfing rootstock.</title>
        <authorList>
            <person name="Wang F."/>
            <person name="Wang J."/>
            <person name="Li S."/>
            <person name="Zhang Y."/>
            <person name="Fang M."/>
            <person name="Ma L."/>
            <person name="Zhao Y."/>
            <person name="Jiang S."/>
        </authorList>
    </citation>
    <scope>NUCLEOTIDE SEQUENCE [LARGE SCALE GENOMIC DNA]</scope>
</reference>
<evidence type="ECO:0000313" key="2">
    <source>
        <dbReference type="Proteomes" id="UP000327157"/>
    </source>
</evidence>
<keyword evidence="1" id="KW-0648">Protein biosynthesis</keyword>
<comment type="caution">
    <text evidence="1">The sequence shown here is derived from an EMBL/GenBank/DDBJ whole genome shotgun (WGS) entry which is preliminary data.</text>
</comment>
<proteinExistence type="predicted"/>
<keyword evidence="1" id="KW-0396">Initiation factor</keyword>
<protein>
    <submittedName>
        <fullName evidence="1">Translation initiation factor eIF-2B subunit epsilon-like</fullName>
    </submittedName>
</protein>
<evidence type="ECO:0000313" key="1">
    <source>
        <dbReference type="EMBL" id="KAB2626681.1"/>
    </source>
</evidence>
<accession>A0A5N5HKF1</accession>
<sequence>MAYFGADEDAGALDVAVGEVSGDLKERWRWRSRKDSGLVPNVFVFFSAMEALKVAASLPCACNATTEQWRSQDFSGEGRT</sequence>
<gene>
    <name evidence="1" type="ORF">D8674_020299</name>
</gene>
<dbReference type="AlphaFoldDB" id="A0A5N5HKF1"/>
<organism evidence="1 2">
    <name type="scientific">Pyrus ussuriensis x Pyrus communis</name>
    <dbReference type="NCBI Taxonomy" id="2448454"/>
    <lineage>
        <taxon>Eukaryota</taxon>
        <taxon>Viridiplantae</taxon>
        <taxon>Streptophyta</taxon>
        <taxon>Embryophyta</taxon>
        <taxon>Tracheophyta</taxon>
        <taxon>Spermatophyta</taxon>
        <taxon>Magnoliopsida</taxon>
        <taxon>eudicotyledons</taxon>
        <taxon>Gunneridae</taxon>
        <taxon>Pentapetalae</taxon>
        <taxon>rosids</taxon>
        <taxon>fabids</taxon>
        <taxon>Rosales</taxon>
        <taxon>Rosaceae</taxon>
        <taxon>Amygdaloideae</taxon>
        <taxon>Maleae</taxon>
        <taxon>Pyrus</taxon>
    </lineage>
</organism>
<name>A0A5N5HKF1_9ROSA</name>
<keyword evidence="2" id="KW-1185">Reference proteome</keyword>
<dbReference type="EMBL" id="SMOL01000157">
    <property type="protein sequence ID" value="KAB2626681.1"/>
    <property type="molecule type" value="Genomic_DNA"/>
</dbReference>